<name>A0A446CCS5_9BURK</name>
<dbReference type="PANTHER" id="PTHR34075:SF5">
    <property type="entry name" value="BLR3430 PROTEIN"/>
    <property type="match status" value="1"/>
</dbReference>
<dbReference type="InterPro" id="IPR012340">
    <property type="entry name" value="NA-bd_OB-fold"/>
</dbReference>
<evidence type="ECO:0000313" key="3">
    <source>
        <dbReference type="EMBL" id="SSW65677.1"/>
    </source>
</evidence>
<dbReference type="InterPro" id="IPR022002">
    <property type="entry name" value="ChsH2_Znr"/>
</dbReference>
<protein>
    <recommendedName>
        <fullName evidence="5">DUF35 domain-containing protein</fullName>
    </recommendedName>
</protein>
<dbReference type="Gene3D" id="6.10.30.10">
    <property type="match status" value="1"/>
</dbReference>
<reference evidence="3 4" key="1">
    <citation type="submission" date="2018-07" db="EMBL/GenBank/DDBJ databases">
        <authorList>
            <person name="Peeters C."/>
        </authorList>
    </citation>
    <scope>NUCLEOTIDE SEQUENCE [LARGE SCALE GENOMIC DNA]</scope>
    <source>
        <strain evidence="3 4">LMG 3411</strain>
    </source>
</reference>
<dbReference type="InterPro" id="IPR002878">
    <property type="entry name" value="ChsH2_C"/>
</dbReference>
<dbReference type="Pfam" id="PF01796">
    <property type="entry name" value="OB_ChsH2_C"/>
    <property type="match status" value="1"/>
</dbReference>
<accession>A0A446CCS5</accession>
<evidence type="ECO:0000313" key="4">
    <source>
        <dbReference type="Proteomes" id="UP000289184"/>
    </source>
</evidence>
<dbReference type="EMBL" id="UFQB01000007">
    <property type="protein sequence ID" value="SSW65677.1"/>
    <property type="molecule type" value="Genomic_DNA"/>
</dbReference>
<dbReference type="RefSeq" id="WP_165359147.1">
    <property type="nucleotide sequence ID" value="NZ_UFQB01000007.1"/>
</dbReference>
<evidence type="ECO:0000259" key="1">
    <source>
        <dbReference type="Pfam" id="PF01796"/>
    </source>
</evidence>
<dbReference type="InterPro" id="IPR052513">
    <property type="entry name" value="Thioester_dehydratase-like"/>
</dbReference>
<organism evidence="3 4">
    <name type="scientific">Achromobacter agilis</name>
    <dbReference type="NCBI Taxonomy" id="1353888"/>
    <lineage>
        <taxon>Bacteria</taxon>
        <taxon>Pseudomonadati</taxon>
        <taxon>Pseudomonadota</taxon>
        <taxon>Betaproteobacteria</taxon>
        <taxon>Burkholderiales</taxon>
        <taxon>Alcaligenaceae</taxon>
        <taxon>Achromobacter</taxon>
    </lineage>
</organism>
<evidence type="ECO:0008006" key="5">
    <source>
        <dbReference type="Google" id="ProtNLM"/>
    </source>
</evidence>
<feature type="domain" description="ChsH2 C-terminal OB-fold" evidence="1">
    <location>
        <begin position="53"/>
        <end position="108"/>
    </location>
</feature>
<gene>
    <name evidence="3" type="ORF">AGI3411_02155</name>
</gene>
<dbReference type="SUPFAM" id="SSF50249">
    <property type="entry name" value="Nucleic acid-binding proteins"/>
    <property type="match status" value="1"/>
</dbReference>
<feature type="domain" description="ChsH2 rubredoxin-like zinc ribbon" evidence="2">
    <location>
        <begin position="19"/>
        <end position="51"/>
    </location>
</feature>
<sequence length="124" mass="13939">MSDVRNGSPSPETYFAETLRAGRLEVQVCRSCGLAFFFPRTHCTHCRSQEYAWRPMRAGATLYSYSEIPATPQAPARNVILADMDEGFRMMSTLLGPGEPRIGMRLTARPDPQRARVVFEQEAP</sequence>
<dbReference type="Pfam" id="PF12172">
    <property type="entry name" value="zf-ChsH2"/>
    <property type="match status" value="1"/>
</dbReference>
<keyword evidence="4" id="KW-1185">Reference proteome</keyword>
<proteinExistence type="predicted"/>
<dbReference type="AlphaFoldDB" id="A0A446CCS5"/>
<dbReference type="Proteomes" id="UP000289184">
    <property type="component" value="Unassembled WGS sequence"/>
</dbReference>
<dbReference type="PANTHER" id="PTHR34075">
    <property type="entry name" value="BLR3430 PROTEIN"/>
    <property type="match status" value="1"/>
</dbReference>
<evidence type="ECO:0000259" key="2">
    <source>
        <dbReference type="Pfam" id="PF12172"/>
    </source>
</evidence>